<dbReference type="GO" id="GO:0000981">
    <property type="term" value="F:DNA-binding transcription factor activity, RNA polymerase II-specific"/>
    <property type="evidence" value="ECO:0007669"/>
    <property type="project" value="InterPro"/>
</dbReference>
<name>A0A8J1XL84_OWEFU</name>
<dbReference type="PRINTS" id="PR00785">
    <property type="entry name" value="NCTRNSLOCATR"/>
</dbReference>
<evidence type="ECO:0000256" key="5">
    <source>
        <dbReference type="ARBA" id="ARBA00023159"/>
    </source>
</evidence>
<organism evidence="9 10">
    <name type="scientific">Owenia fusiformis</name>
    <name type="common">Polychaete worm</name>
    <dbReference type="NCBI Taxonomy" id="6347"/>
    <lineage>
        <taxon>Eukaryota</taxon>
        <taxon>Metazoa</taxon>
        <taxon>Spiralia</taxon>
        <taxon>Lophotrochozoa</taxon>
        <taxon>Annelida</taxon>
        <taxon>Polychaeta</taxon>
        <taxon>Sedentaria</taxon>
        <taxon>Canalipalpata</taxon>
        <taxon>Sabellida</taxon>
        <taxon>Oweniida</taxon>
        <taxon>Oweniidae</taxon>
        <taxon>Owenia</taxon>
    </lineage>
</organism>
<dbReference type="InterPro" id="IPR001610">
    <property type="entry name" value="PAC"/>
</dbReference>
<protein>
    <submittedName>
        <fullName evidence="9">Uncharacterized protein</fullName>
    </submittedName>
</protein>
<evidence type="ECO:0000256" key="2">
    <source>
        <dbReference type="ARBA" id="ARBA00023015"/>
    </source>
</evidence>
<evidence type="ECO:0000256" key="8">
    <source>
        <dbReference type="SAM" id="MobiDB-lite"/>
    </source>
</evidence>
<dbReference type="Pfam" id="PF00010">
    <property type="entry name" value="HLH"/>
    <property type="match status" value="1"/>
</dbReference>
<dbReference type="InterPro" id="IPR047230">
    <property type="entry name" value="CLOCK-like"/>
</dbReference>
<dbReference type="Gene3D" id="3.30.450.20">
    <property type="entry name" value="PAS domain"/>
    <property type="match status" value="2"/>
</dbReference>
<dbReference type="PANTHER" id="PTHR46055">
    <property type="entry name" value="CIRCADIAN LOCOMOTER OUTPUT CYCLES PROTEIN KAPUT"/>
    <property type="match status" value="1"/>
</dbReference>
<dbReference type="InterPro" id="IPR000014">
    <property type="entry name" value="PAS"/>
</dbReference>
<keyword evidence="6" id="KW-0804">Transcription</keyword>
<feature type="region of interest" description="Disordered" evidence="8">
    <location>
        <begin position="1"/>
        <end position="34"/>
    </location>
</feature>
<dbReference type="InterPro" id="IPR035965">
    <property type="entry name" value="PAS-like_dom_sf"/>
</dbReference>
<keyword evidence="4" id="KW-0238">DNA-binding</keyword>
<keyword evidence="10" id="KW-1185">Reference proteome</keyword>
<gene>
    <name evidence="9" type="ORF">OFUS_LOCUS4281</name>
</gene>
<dbReference type="CDD" id="cd00130">
    <property type="entry name" value="PAS"/>
    <property type="match status" value="2"/>
</dbReference>
<feature type="region of interest" description="Disordered" evidence="8">
    <location>
        <begin position="412"/>
        <end position="467"/>
    </location>
</feature>
<accession>A0A8J1XL84</accession>
<dbReference type="InterPro" id="IPR001067">
    <property type="entry name" value="Nuc_translocat"/>
</dbReference>
<evidence type="ECO:0000256" key="1">
    <source>
        <dbReference type="ARBA" id="ARBA00022737"/>
    </source>
</evidence>
<dbReference type="SMART" id="SM00091">
    <property type="entry name" value="PAS"/>
    <property type="match status" value="2"/>
</dbReference>
<evidence type="ECO:0000313" key="9">
    <source>
        <dbReference type="EMBL" id="CAH1777217.1"/>
    </source>
</evidence>
<keyword evidence="2" id="KW-0805">Transcription regulation</keyword>
<dbReference type="SUPFAM" id="SSF47459">
    <property type="entry name" value="HLH, helix-loop-helix DNA-binding domain"/>
    <property type="match status" value="1"/>
</dbReference>
<evidence type="ECO:0000256" key="3">
    <source>
        <dbReference type="ARBA" id="ARBA00023108"/>
    </source>
</evidence>
<keyword evidence="7" id="KW-0539">Nucleus</keyword>
<feature type="region of interest" description="Disordered" evidence="8">
    <location>
        <begin position="588"/>
        <end position="608"/>
    </location>
</feature>
<dbReference type="InterPro" id="IPR013767">
    <property type="entry name" value="PAS_fold"/>
</dbReference>
<dbReference type="PROSITE" id="PS50112">
    <property type="entry name" value="PAS"/>
    <property type="match status" value="2"/>
</dbReference>
<dbReference type="InterPro" id="IPR011598">
    <property type="entry name" value="bHLH_dom"/>
</dbReference>
<proteinExistence type="predicted"/>
<keyword evidence="5" id="KW-0010">Activator</keyword>
<dbReference type="SMART" id="SM00353">
    <property type="entry name" value="HLH"/>
    <property type="match status" value="1"/>
</dbReference>
<dbReference type="PANTHER" id="PTHR46055:SF3">
    <property type="entry name" value="CIRCADIAN LOCOMOTER OUTPUT CYCLES PROTEIN KAPUT"/>
    <property type="match status" value="1"/>
</dbReference>
<dbReference type="Pfam" id="PF00989">
    <property type="entry name" value="PAS"/>
    <property type="match status" value="1"/>
</dbReference>
<evidence type="ECO:0000256" key="4">
    <source>
        <dbReference type="ARBA" id="ARBA00023125"/>
    </source>
</evidence>
<evidence type="ECO:0000256" key="6">
    <source>
        <dbReference type="ARBA" id="ARBA00023163"/>
    </source>
</evidence>
<dbReference type="OrthoDB" id="411251at2759"/>
<dbReference type="GO" id="GO:0005737">
    <property type="term" value="C:cytoplasm"/>
    <property type="evidence" value="ECO:0007669"/>
    <property type="project" value="InterPro"/>
</dbReference>
<dbReference type="EMBL" id="CAIIXF020000002">
    <property type="protein sequence ID" value="CAH1777217.1"/>
    <property type="molecule type" value="Genomic_DNA"/>
</dbReference>
<dbReference type="Pfam" id="PF14598">
    <property type="entry name" value="PAS_11"/>
    <property type="match status" value="1"/>
</dbReference>
<dbReference type="Gene3D" id="4.10.280.10">
    <property type="entry name" value="Helix-loop-helix DNA-binding domain"/>
    <property type="match status" value="1"/>
</dbReference>
<dbReference type="GO" id="GO:1990513">
    <property type="term" value="C:CLOCK-BMAL transcription complex"/>
    <property type="evidence" value="ECO:0007669"/>
    <property type="project" value="TreeGrafter"/>
</dbReference>
<dbReference type="PROSITE" id="PS50888">
    <property type="entry name" value="BHLH"/>
    <property type="match status" value="1"/>
</dbReference>
<feature type="compositionally biased region" description="Polar residues" evidence="8">
    <location>
        <begin position="415"/>
        <end position="434"/>
    </location>
</feature>
<dbReference type="AlphaFoldDB" id="A0A8J1XL84"/>
<dbReference type="SUPFAM" id="SSF55785">
    <property type="entry name" value="PYP-like sensor domain (PAS domain)"/>
    <property type="match status" value="2"/>
</dbReference>
<reference evidence="9" key="1">
    <citation type="submission" date="2022-03" db="EMBL/GenBank/DDBJ databases">
        <authorList>
            <person name="Martin C."/>
        </authorList>
    </citation>
    <scope>NUCLEOTIDE SEQUENCE</scope>
</reference>
<dbReference type="Proteomes" id="UP000749559">
    <property type="component" value="Unassembled WGS sequence"/>
</dbReference>
<dbReference type="GO" id="GO:0000978">
    <property type="term" value="F:RNA polymerase II cis-regulatory region sequence-specific DNA binding"/>
    <property type="evidence" value="ECO:0007669"/>
    <property type="project" value="TreeGrafter"/>
</dbReference>
<evidence type="ECO:0000256" key="7">
    <source>
        <dbReference type="ARBA" id="ARBA00023242"/>
    </source>
</evidence>
<dbReference type="SMART" id="SM00086">
    <property type="entry name" value="PAC"/>
    <property type="match status" value="1"/>
</dbReference>
<sequence>MSGKHYPNGTNMCDDESEYDDKGKRKSRNLSEKKRRDQFNKLIHELCSMVSTSSSRKMDKTTVLKSAIAFLRKHSDISLQSQAHEIKEIWKPSFLTNDEFTQLMLEALDGFILAITQAGNILYASESITSLLGHLASNLSNRSIYDFLHPDERVDLYNILTNRRIFNSNSTRSHFEEEENQLMFTCHLKRQTDKDEDIVYEQVQVNGSFRYWNPEPDLYLDDNVSTVSSMYNKEDKHNICFCATIRLINSKLIREMSHVDNVCNEFTSRHSLEWKFLFLDHRGPPIIGYLPFEVLGTSGYDYYHPDDLLKIGKNHEQLMSTGEGVSCKYRFLTKGQEWMWLQTRYYITYHQWNSKPEFIVCTHKVISLNDIFDPSGEPEKKLAESDKELWVHSNSPSDSFPIQAVYSDRMFDAPQPSTSVQPDSQYNLPSTQSAKPKEVPQASLSPSRPVELPPSGPKLGKRTNTTSGGFEGTVPKVHLSAAQRQLHLQLQQKQLQLQESIMQQQMELQNIAMQLSMTNPMINATGSPAATQMPQNSSTSVTTPVVTMQQQNLLSPSPIVQAPVAQSTSDPMVPLTLVPQQMLFQQSNLPSSSQTHDPMLSPFSNEGV</sequence>
<comment type="caution">
    <text evidence="9">The sequence shown here is derived from an EMBL/GenBank/DDBJ whole genome shotgun (WGS) entry which is preliminary data.</text>
</comment>
<keyword evidence="1" id="KW-0677">Repeat</keyword>
<dbReference type="GO" id="GO:0032922">
    <property type="term" value="P:circadian regulation of gene expression"/>
    <property type="evidence" value="ECO:0007669"/>
    <property type="project" value="InterPro"/>
</dbReference>
<keyword evidence="3" id="KW-0090">Biological rhythms</keyword>
<evidence type="ECO:0000313" key="10">
    <source>
        <dbReference type="Proteomes" id="UP000749559"/>
    </source>
</evidence>
<dbReference type="GO" id="GO:0046983">
    <property type="term" value="F:protein dimerization activity"/>
    <property type="evidence" value="ECO:0007669"/>
    <property type="project" value="InterPro"/>
</dbReference>
<dbReference type="InterPro" id="IPR036638">
    <property type="entry name" value="HLH_DNA-bd_sf"/>
</dbReference>